<reference evidence="8 9" key="1">
    <citation type="submission" date="2017-03" db="EMBL/GenBank/DDBJ databases">
        <authorList>
            <person name="Afonso C.L."/>
            <person name="Miller P.J."/>
            <person name="Scott M.A."/>
            <person name="Spackman E."/>
            <person name="Goraichik I."/>
            <person name="Dimitrov K.M."/>
            <person name="Suarez D.L."/>
            <person name="Swayne D.E."/>
        </authorList>
    </citation>
    <scope>NUCLEOTIDE SEQUENCE [LARGE SCALE GENOMIC DNA]</scope>
    <source>
        <strain evidence="8 9">CECT 8287</strain>
    </source>
</reference>
<dbReference type="PANTHER" id="PTHR30485">
    <property type="entry name" value="NI/FE-HYDROGENASE 1 B-TYPE CYTOCHROME SUBUNIT"/>
    <property type="match status" value="1"/>
</dbReference>
<dbReference type="AlphaFoldDB" id="A0A1Y5R5S2"/>
<evidence type="ECO:0000256" key="1">
    <source>
        <dbReference type="ARBA" id="ARBA00004651"/>
    </source>
</evidence>
<proteinExistence type="predicted"/>
<name>A0A1Y5R5S2_9RHOB</name>
<gene>
    <name evidence="8" type="ORF">PEL8287_00119</name>
</gene>
<evidence type="ECO:0000259" key="7">
    <source>
        <dbReference type="Pfam" id="PF01292"/>
    </source>
</evidence>
<evidence type="ECO:0000256" key="4">
    <source>
        <dbReference type="ARBA" id="ARBA00022989"/>
    </source>
</evidence>
<dbReference type="InterPro" id="IPR051542">
    <property type="entry name" value="Hydrogenase_cytochrome"/>
</dbReference>
<accession>A0A1Y5R5S2</accession>
<evidence type="ECO:0000256" key="6">
    <source>
        <dbReference type="SAM" id="Phobius"/>
    </source>
</evidence>
<keyword evidence="9" id="KW-1185">Reference proteome</keyword>
<keyword evidence="2" id="KW-1003">Cell membrane</keyword>
<protein>
    <recommendedName>
        <fullName evidence="7">Cytochrome b561 bacterial/Ni-hydrogenase domain-containing protein</fullName>
    </recommendedName>
</protein>
<dbReference type="OrthoDB" id="196472at2"/>
<keyword evidence="4 6" id="KW-1133">Transmembrane helix</keyword>
<feature type="transmembrane region" description="Helical" evidence="6">
    <location>
        <begin position="94"/>
        <end position="113"/>
    </location>
</feature>
<feature type="transmembrane region" description="Helical" evidence="6">
    <location>
        <begin position="12"/>
        <end position="29"/>
    </location>
</feature>
<dbReference type="InterPro" id="IPR016174">
    <property type="entry name" value="Di-haem_cyt_TM"/>
</dbReference>
<dbReference type="RefSeq" id="WP_085890424.1">
    <property type="nucleotide sequence ID" value="NZ_FWFL01000001.1"/>
</dbReference>
<dbReference type="PANTHER" id="PTHR30485:SF2">
    <property type="entry name" value="BLL0597 PROTEIN"/>
    <property type="match status" value="1"/>
</dbReference>
<sequence length="179" mass="20039">MKSYKIWDPLVRVFHWSLVAGFTANALILDDDSKIHEWVGYAIVALVLLRTLWGFVGPDSAQFTSFTPGKAEVIGQISDIATRRRRTHLGHSPLGALMIFNILASMLLIGLTGHLMTTDIFWGVEWVEEAHEVFVHWAELSIIAHIAAVLWESRRTGVNLPRAMITGVKSVPDDINLVR</sequence>
<evidence type="ECO:0000313" key="9">
    <source>
        <dbReference type="Proteomes" id="UP000193827"/>
    </source>
</evidence>
<dbReference type="GO" id="GO:0005886">
    <property type="term" value="C:plasma membrane"/>
    <property type="evidence" value="ECO:0007669"/>
    <property type="project" value="UniProtKB-SubCell"/>
</dbReference>
<dbReference type="InterPro" id="IPR011577">
    <property type="entry name" value="Cyt_b561_bac/Ni-Hgenase"/>
</dbReference>
<dbReference type="Gene3D" id="1.20.950.20">
    <property type="entry name" value="Transmembrane di-heme cytochromes, Chain C"/>
    <property type="match status" value="1"/>
</dbReference>
<dbReference type="SUPFAM" id="SSF81342">
    <property type="entry name" value="Transmembrane di-heme cytochromes"/>
    <property type="match status" value="1"/>
</dbReference>
<evidence type="ECO:0000256" key="2">
    <source>
        <dbReference type="ARBA" id="ARBA00022475"/>
    </source>
</evidence>
<dbReference type="Proteomes" id="UP000193827">
    <property type="component" value="Unassembled WGS sequence"/>
</dbReference>
<comment type="subcellular location">
    <subcellularLocation>
        <location evidence="1">Cell membrane</location>
        <topology evidence="1">Multi-pass membrane protein</topology>
    </subcellularLocation>
</comment>
<keyword evidence="3 6" id="KW-0812">Transmembrane</keyword>
<dbReference type="Pfam" id="PF01292">
    <property type="entry name" value="Ni_hydr_CYTB"/>
    <property type="match status" value="1"/>
</dbReference>
<evidence type="ECO:0000313" key="8">
    <source>
        <dbReference type="EMBL" id="SLN09912.1"/>
    </source>
</evidence>
<dbReference type="GO" id="GO:0020037">
    <property type="term" value="F:heme binding"/>
    <property type="evidence" value="ECO:0007669"/>
    <property type="project" value="TreeGrafter"/>
</dbReference>
<evidence type="ECO:0000256" key="5">
    <source>
        <dbReference type="ARBA" id="ARBA00023136"/>
    </source>
</evidence>
<dbReference type="EMBL" id="FWFL01000001">
    <property type="protein sequence ID" value="SLN09912.1"/>
    <property type="molecule type" value="Genomic_DNA"/>
</dbReference>
<dbReference type="GO" id="GO:0009055">
    <property type="term" value="F:electron transfer activity"/>
    <property type="evidence" value="ECO:0007669"/>
    <property type="project" value="InterPro"/>
</dbReference>
<keyword evidence="5 6" id="KW-0472">Membrane</keyword>
<feature type="transmembrane region" description="Helical" evidence="6">
    <location>
        <begin position="35"/>
        <end position="56"/>
    </location>
</feature>
<feature type="domain" description="Cytochrome b561 bacterial/Ni-hydrogenase" evidence="7">
    <location>
        <begin position="7"/>
        <end position="167"/>
    </location>
</feature>
<dbReference type="GO" id="GO:0022904">
    <property type="term" value="P:respiratory electron transport chain"/>
    <property type="evidence" value="ECO:0007669"/>
    <property type="project" value="InterPro"/>
</dbReference>
<evidence type="ECO:0000256" key="3">
    <source>
        <dbReference type="ARBA" id="ARBA00022692"/>
    </source>
</evidence>
<organism evidence="8 9">
    <name type="scientific">Roseovarius litorisediminis</name>
    <dbReference type="NCBI Taxonomy" id="1312363"/>
    <lineage>
        <taxon>Bacteria</taxon>
        <taxon>Pseudomonadati</taxon>
        <taxon>Pseudomonadota</taxon>
        <taxon>Alphaproteobacteria</taxon>
        <taxon>Rhodobacterales</taxon>
        <taxon>Roseobacteraceae</taxon>
        <taxon>Roseovarius</taxon>
    </lineage>
</organism>